<keyword evidence="1" id="KW-0378">Hydrolase</keyword>
<dbReference type="EC" id="3.6.1.12" evidence="1"/>
<gene>
    <name evidence="3" type="primary">LOC100909140</name>
</gene>
<comment type="cofactor">
    <cofactor evidence="1">
        <name>Mg(2+)</name>
        <dbReference type="ChEBI" id="CHEBI:18420"/>
    </cofactor>
</comment>
<comment type="subunit">
    <text evidence="1">Homotetramer.</text>
</comment>
<dbReference type="Gene3D" id="1.10.287.1080">
    <property type="entry name" value="MazG-like"/>
    <property type="match status" value="1"/>
</dbReference>
<dbReference type="PANTHER" id="PTHR46523">
    <property type="entry name" value="DCTP PYROPHOSPHATASE 1"/>
    <property type="match status" value="1"/>
</dbReference>
<evidence type="ECO:0000256" key="1">
    <source>
        <dbReference type="PIRNR" id="PIRNR029826"/>
    </source>
</evidence>
<dbReference type="CDD" id="cd11537">
    <property type="entry name" value="NTP-PPase_RS21-C6_like"/>
    <property type="match status" value="1"/>
</dbReference>
<evidence type="ECO:0000313" key="2">
    <source>
        <dbReference type="Proteomes" id="UP000694867"/>
    </source>
</evidence>
<dbReference type="GO" id="GO:0005829">
    <property type="term" value="C:cytosol"/>
    <property type="evidence" value="ECO:0007669"/>
    <property type="project" value="UniProtKB-SubCell"/>
</dbReference>
<dbReference type="GO" id="GO:0042262">
    <property type="term" value="P:DNA protection"/>
    <property type="evidence" value="ECO:0007669"/>
    <property type="project" value="UniProtKB-UniRule"/>
</dbReference>
<dbReference type="GO" id="GO:0006253">
    <property type="term" value="P:dCTP catabolic process"/>
    <property type="evidence" value="ECO:0007669"/>
    <property type="project" value="UniProtKB-UniRule"/>
</dbReference>
<comment type="function">
    <text evidence="1">Hydrolyzes deoxynucleoside triphosphates (dNTPs) to the corresponding nucleoside monophosphates. Has a strong preference for dCTP and its analogs including 5-iodo-dCTP and 5-methyl-dCTP for which it may even have a higher efficiency. May protect DNA or RNA against the incorporation of these genotoxic nucleotide analogs through their catabolism.</text>
</comment>
<keyword evidence="1" id="KW-0460">Magnesium</keyword>
<dbReference type="GO" id="GO:0047840">
    <property type="term" value="F:dCTP diphosphatase activity"/>
    <property type="evidence" value="ECO:0007669"/>
    <property type="project" value="UniProtKB-UniRule"/>
</dbReference>
<dbReference type="Pfam" id="PF12643">
    <property type="entry name" value="MazG-like"/>
    <property type="match status" value="1"/>
</dbReference>
<dbReference type="RefSeq" id="XP_003748612.1">
    <property type="nucleotide sequence ID" value="XM_003748564.1"/>
</dbReference>
<dbReference type="AlphaFoldDB" id="A0AAJ6QZ39"/>
<comment type="subcellular location">
    <subcellularLocation>
        <location evidence="1">Cytoplasm</location>
        <location evidence="1">Cytosol</location>
    </subcellularLocation>
</comment>
<dbReference type="PANTHER" id="PTHR46523:SF1">
    <property type="entry name" value="DCTP PYROPHOSPHATASE 1"/>
    <property type="match status" value="1"/>
</dbReference>
<dbReference type="GO" id="GO:0000287">
    <property type="term" value="F:magnesium ion binding"/>
    <property type="evidence" value="ECO:0007669"/>
    <property type="project" value="UniProtKB-UniRule"/>
</dbReference>
<accession>A0AAJ6QZ39</accession>
<keyword evidence="1" id="KW-0963">Cytoplasm</keyword>
<dbReference type="GeneID" id="100909140"/>
<keyword evidence="1" id="KW-0479">Metal-binding</keyword>
<protein>
    <recommendedName>
        <fullName evidence="1">dCTP pyrophosphatase 1</fullName>
        <ecNumber evidence="1">3.6.1.12</ecNumber>
    </recommendedName>
</protein>
<dbReference type="InterPro" id="IPR052555">
    <property type="entry name" value="dCTP_Pyrophosphatase"/>
</dbReference>
<name>A0AAJ6QZ39_9ACAR</name>
<dbReference type="KEGG" id="goe:100909140"/>
<reference evidence="3" key="1">
    <citation type="submission" date="2025-08" db="UniProtKB">
        <authorList>
            <consortium name="RefSeq"/>
        </authorList>
    </citation>
    <scope>IDENTIFICATION</scope>
</reference>
<organism evidence="2 3">
    <name type="scientific">Galendromus occidentalis</name>
    <name type="common">western predatory mite</name>
    <dbReference type="NCBI Taxonomy" id="34638"/>
    <lineage>
        <taxon>Eukaryota</taxon>
        <taxon>Metazoa</taxon>
        <taxon>Ecdysozoa</taxon>
        <taxon>Arthropoda</taxon>
        <taxon>Chelicerata</taxon>
        <taxon>Arachnida</taxon>
        <taxon>Acari</taxon>
        <taxon>Parasitiformes</taxon>
        <taxon>Mesostigmata</taxon>
        <taxon>Gamasina</taxon>
        <taxon>Phytoseioidea</taxon>
        <taxon>Phytoseiidae</taxon>
        <taxon>Typhlodrominae</taxon>
        <taxon>Galendromus</taxon>
    </lineage>
</organism>
<sequence length="147" mass="16727">MSSEGNEEPTSAASPGTTFSDLSLEKLRQTVEKFCVERDWQQYHTPRNLMLALVGEVGELAEIFQWREVSPNAPELSPREKIHLGEELSDVLLYLIRLADRCGVDLSAAVLRKIEKNAEKYPVDRVYGKAKKYKEYEENEGPSHENS</sequence>
<proteinExistence type="predicted"/>
<dbReference type="InterPro" id="IPR025984">
    <property type="entry name" value="DCTPP"/>
</dbReference>
<dbReference type="Proteomes" id="UP000694867">
    <property type="component" value="Unplaced"/>
</dbReference>
<dbReference type="SUPFAM" id="SSF101386">
    <property type="entry name" value="all-alpha NTP pyrophosphatases"/>
    <property type="match status" value="1"/>
</dbReference>
<evidence type="ECO:0000313" key="3">
    <source>
        <dbReference type="RefSeq" id="XP_003748612.1"/>
    </source>
</evidence>
<comment type="catalytic activity">
    <reaction evidence="1">
        <text>dCTP + H2O = dCMP + diphosphate + H(+)</text>
        <dbReference type="Rhea" id="RHEA:22636"/>
        <dbReference type="ChEBI" id="CHEBI:15377"/>
        <dbReference type="ChEBI" id="CHEBI:15378"/>
        <dbReference type="ChEBI" id="CHEBI:33019"/>
        <dbReference type="ChEBI" id="CHEBI:57566"/>
        <dbReference type="ChEBI" id="CHEBI:61481"/>
        <dbReference type="EC" id="3.6.1.12"/>
    </reaction>
</comment>
<keyword evidence="2" id="KW-1185">Reference proteome</keyword>